<evidence type="ECO:0000313" key="2">
    <source>
        <dbReference type="EMBL" id="ATC33997.1"/>
    </source>
</evidence>
<protein>
    <submittedName>
        <fullName evidence="2">GNAT family N-acetyltransferase</fullName>
    </submittedName>
</protein>
<dbReference type="InterPro" id="IPR016181">
    <property type="entry name" value="Acyl_CoA_acyltransferase"/>
</dbReference>
<sequence>MELDVRPVRPQDAPELADLLNQIIAHGGTTALEERFTPQALAEAYLTGTNVICCFVAINRASGRLEGFQTVGRDPSLPKDVGDIGTFARMGNVQRGVGSALFAATRVEARRQALVAINATIRADNAGGLAFYSRMGFADHTVRPGVPLKDGVLVDRIGKRYSLIPPPERAAECPDG</sequence>
<dbReference type="AlphaFoldDB" id="A0A290MPL1"/>
<keyword evidence="2" id="KW-0808">Transferase</keyword>
<dbReference type="EMBL" id="CP023315">
    <property type="protein sequence ID" value="ATC33997.1"/>
    <property type="molecule type" value="Genomic_DNA"/>
</dbReference>
<feature type="domain" description="N-acetyltransferase" evidence="1">
    <location>
        <begin position="3"/>
        <end position="158"/>
    </location>
</feature>
<dbReference type="InterPro" id="IPR000182">
    <property type="entry name" value="GNAT_dom"/>
</dbReference>
<dbReference type="GO" id="GO:0016747">
    <property type="term" value="F:acyltransferase activity, transferring groups other than amino-acyl groups"/>
    <property type="evidence" value="ECO:0007669"/>
    <property type="project" value="InterPro"/>
</dbReference>
<evidence type="ECO:0000313" key="3">
    <source>
        <dbReference type="Proteomes" id="UP000217311"/>
    </source>
</evidence>
<dbReference type="Proteomes" id="UP000217311">
    <property type="component" value="Chromosome"/>
</dbReference>
<gene>
    <name evidence="2" type="ORF">CA606_17590</name>
</gene>
<name>A0A290MPL1_CAUVI</name>
<dbReference type="PROSITE" id="PS51186">
    <property type="entry name" value="GNAT"/>
    <property type="match status" value="1"/>
</dbReference>
<dbReference type="RefSeq" id="WP_096053354.1">
    <property type="nucleotide sequence ID" value="NZ_CP023315.3"/>
</dbReference>
<organism evidence="2 3">
    <name type="scientific">Caulobacter vibrioides</name>
    <name type="common">Caulobacter crescentus</name>
    <dbReference type="NCBI Taxonomy" id="155892"/>
    <lineage>
        <taxon>Bacteria</taxon>
        <taxon>Pseudomonadati</taxon>
        <taxon>Pseudomonadota</taxon>
        <taxon>Alphaproteobacteria</taxon>
        <taxon>Caulobacterales</taxon>
        <taxon>Caulobacteraceae</taxon>
        <taxon>Caulobacter</taxon>
    </lineage>
</organism>
<dbReference type="Gene3D" id="3.40.630.30">
    <property type="match status" value="1"/>
</dbReference>
<reference evidence="3" key="1">
    <citation type="submission" date="2017-09" db="EMBL/GenBank/DDBJ databases">
        <title>Genome evolution observed in wild isolates of Caulobacter crescentus.</title>
        <authorList>
            <person name="Ely B."/>
            <person name="Wilson K."/>
            <person name="Scott D."/>
        </authorList>
    </citation>
    <scope>NUCLEOTIDE SEQUENCE [LARGE SCALE GENOMIC DNA]</scope>
    <source>
        <strain evidence="3">CB13b1a</strain>
    </source>
</reference>
<dbReference type="SUPFAM" id="SSF55729">
    <property type="entry name" value="Acyl-CoA N-acyltransferases (Nat)"/>
    <property type="match status" value="1"/>
</dbReference>
<accession>A0A290MPL1</accession>
<proteinExistence type="predicted"/>
<evidence type="ECO:0000259" key="1">
    <source>
        <dbReference type="PROSITE" id="PS51186"/>
    </source>
</evidence>